<feature type="transmembrane region" description="Helical" evidence="6">
    <location>
        <begin position="66"/>
        <end position="90"/>
    </location>
</feature>
<gene>
    <name evidence="8" type="ORF">EES38_14105</name>
</gene>
<evidence type="ECO:0000313" key="8">
    <source>
        <dbReference type="EMBL" id="RQW62309.1"/>
    </source>
</evidence>
<keyword evidence="9" id="KW-1185">Reference proteome</keyword>
<sequence>MNKGYLYIAGSTLLFSSMEIAIKLVSSEYNPMQLNLLRFIIGAIILAPLAIKSLRKTNFKFTKESVHFLAMSGFLCVVVSMTFFQLAIMYTKASTVAILFSCNAVFVIPFAYILLKENITPLTIISLLFSIVGILFIVNPMNLTNVAGIVCALISAVSFALYGVFGHRGRNRFGLTGVSLTCLSFVAGSAELLVLMWISEIPFVANWLTADGLSIFADMPIIEGLSMHSIPSLVYLGIFVTGLGFCFYFLAMEETSASTASMVFFIKPALAPILALIVLSEGLTENVIAGILLILVGSMVTYVNDTKRNKAKLALATATGNVE</sequence>
<comment type="subcellular location">
    <subcellularLocation>
        <location evidence="1">Cell membrane</location>
        <topology evidence="1">Multi-pass membrane protein</topology>
    </subcellularLocation>
</comment>
<feature type="transmembrane region" description="Helical" evidence="6">
    <location>
        <begin position="146"/>
        <end position="165"/>
    </location>
</feature>
<evidence type="ECO:0000256" key="5">
    <source>
        <dbReference type="ARBA" id="ARBA00023136"/>
    </source>
</evidence>
<protein>
    <recommendedName>
        <fullName evidence="7">EamA domain-containing protein</fullName>
    </recommendedName>
</protein>
<name>A0A3N9TDZ7_9VIBR</name>
<evidence type="ECO:0000256" key="6">
    <source>
        <dbReference type="SAM" id="Phobius"/>
    </source>
</evidence>
<proteinExistence type="predicted"/>
<dbReference type="SUPFAM" id="SSF103481">
    <property type="entry name" value="Multidrug resistance efflux transporter EmrE"/>
    <property type="match status" value="2"/>
</dbReference>
<organism evidence="8 9">
    <name type="scientific">Vibrio viridaestus</name>
    <dbReference type="NCBI Taxonomy" id="2487322"/>
    <lineage>
        <taxon>Bacteria</taxon>
        <taxon>Pseudomonadati</taxon>
        <taxon>Pseudomonadota</taxon>
        <taxon>Gammaproteobacteria</taxon>
        <taxon>Vibrionales</taxon>
        <taxon>Vibrionaceae</taxon>
        <taxon>Vibrio</taxon>
    </lineage>
</organism>
<feature type="transmembrane region" description="Helical" evidence="6">
    <location>
        <begin position="177"/>
        <end position="198"/>
    </location>
</feature>
<evidence type="ECO:0000259" key="7">
    <source>
        <dbReference type="Pfam" id="PF00892"/>
    </source>
</evidence>
<keyword evidence="3 6" id="KW-0812">Transmembrane</keyword>
<feature type="domain" description="EamA" evidence="7">
    <location>
        <begin position="3"/>
        <end position="138"/>
    </location>
</feature>
<dbReference type="InterPro" id="IPR051258">
    <property type="entry name" value="Diverse_Substrate_Transporter"/>
</dbReference>
<reference evidence="8 9" key="1">
    <citation type="submission" date="2018-11" db="EMBL/GenBank/DDBJ databases">
        <title>Vibrio LJC006 sp. nov., isolated from seawater during the bloom of the enteromorpha.</title>
        <authorList>
            <person name="Liang J."/>
        </authorList>
    </citation>
    <scope>NUCLEOTIDE SEQUENCE [LARGE SCALE GENOMIC DNA]</scope>
    <source>
        <strain evidence="8 9">LJC006</strain>
    </source>
</reference>
<dbReference type="EMBL" id="RJVQ01000006">
    <property type="protein sequence ID" value="RQW62309.1"/>
    <property type="molecule type" value="Genomic_DNA"/>
</dbReference>
<keyword evidence="4 6" id="KW-1133">Transmembrane helix</keyword>
<feature type="transmembrane region" description="Helical" evidence="6">
    <location>
        <begin position="233"/>
        <end position="251"/>
    </location>
</feature>
<feature type="transmembrane region" description="Helical" evidence="6">
    <location>
        <begin position="122"/>
        <end position="140"/>
    </location>
</feature>
<dbReference type="OrthoDB" id="554876at2"/>
<keyword evidence="2" id="KW-1003">Cell membrane</keyword>
<evidence type="ECO:0000256" key="1">
    <source>
        <dbReference type="ARBA" id="ARBA00004651"/>
    </source>
</evidence>
<evidence type="ECO:0000256" key="4">
    <source>
        <dbReference type="ARBA" id="ARBA00022989"/>
    </source>
</evidence>
<dbReference type="Proteomes" id="UP000281112">
    <property type="component" value="Unassembled WGS sequence"/>
</dbReference>
<evidence type="ECO:0000256" key="2">
    <source>
        <dbReference type="ARBA" id="ARBA00022475"/>
    </source>
</evidence>
<dbReference type="PANTHER" id="PTHR42920">
    <property type="entry name" value="OS03G0707200 PROTEIN-RELATED"/>
    <property type="match status" value="1"/>
</dbReference>
<feature type="domain" description="EamA" evidence="7">
    <location>
        <begin position="147"/>
        <end position="302"/>
    </location>
</feature>
<dbReference type="AlphaFoldDB" id="A0A3N9TDZ7"/>
<accession>A0A3N9TDZ7</accession>
<dbReference type="Pfam" id="PF00892">
    <property type="entry name" value="EamA"/>
    <property type="match status" value="2"/>
</dbReference>
<dbReference type="PANTHER" id="PTHR42920:SF5">
    <property type="entry name" value="EAMA DOMAIN-CONTAINING PROTEIN"/>
    <property type="match status" value="1"/>
</dbReference>
<evidence type="ECO:0000313" key="9">
    <source>
        <dbReference type="Proteomes" id="UP000281112"/>
    </source>
</evidence>
<dbReference type="RefSeq" id="WP_124937847.1">
    <property type="nucleotide sequence ID" value="NZ_RJVQ01000006.1"/>
</dbReference>
<feature type="transmembrane region" description="Helical" evidence="6">
    <location>
        <begin position="96"/>
        <end position="115"/>
    </location>
</feature>
<dbReference type="InterPro" id="IPR000620">
    <property type="entry name" value="EamA_dom"/>
</dbReference>
<feature type="transmembrane region" description="Helical" evidence="6">
    <location>
        <begin position="263"/>
        <end position="280"/>
    </location>
</feature>
<comment type="caution">
    <text evidence="8">The sequence shown here is derived from an EMBL/GenBank/DDBJ whole genome shotgun (WGS) entry which is preliminary data.</text>
</comment>
<evidence type="ECO:0000256" key="3">
    <source>
        <dbReference type="ARBA" id="ARBA00022692"/>
    </source>
</evidence>
<feature type="transmembrane region" description="Helical" evidence="6">
    <location>
        <begin position="37"/>
        <end position="54"/>
    </location>
</feature>
<feature type="transmembrane region" description="Helical" evidence="6">
    <location>
        <begin position="286"/>
        <end position="303"/>
    </location>
</feature>
<dbReference type="InterPro" id="IPR037185">
    <property type="entry name" value="EmrE-like"/>
</dbReference>
<dbReference type="GO" id="GO:0005886">
    <property type="term" value="C:plasma membrane"/>
    <property type="evidence" value="ECO:0007669"/>
    <property type="project" value="UniProtKB-SubCell"/>
</dbReference>
<keyword evidence="5 6" id="KW-0472">Membrane</keyword>
<dbReference type="Gene3D" id="1.10.3730.20">
    <property type="match status" value="1"/>
</dbReference>